<reference evidence="2 3" key="2">
    <citation type="journal article" date="2016" name="Genome Announc.">
        <title>Draft Genome Sequence of Erythromycin- and Oxytetracycline-Sensitive Nocardia seriolae Strain U-1 (NBRC 110359).</title>
        <authorList>
            <person name="Imajoh M."/>
            <person name="Sukeda M."/>
            <person name="Shimizu M."/>
            <person name="Yamane J."/>
            <person name="Ohnishi K."/>
            <person name="Oshima S."/>
        </authorList>
    </citation>
    <scope>NUCLEOTIDE SEQUENCE [LARGE SCALE GENOMIC DNA]</scope>
    <source>
        <strain evidence="2 3">U-1</strain>
    </source>
</reference>
<organism evidence="2 3">
    <name type="scientific">Nocardia seriolae</name>
    <dbReference type="NCBI Taxonomy" id="37332"/>
    <lineage>
        <taxon>Bacteria</taxon>
        <taxon>Bacillati</taxon>
        <taxon>Actinomycetota</taxon>
        <taxon>Actinomycetes</taxon>
        <taxon>Mycobacteriales</taxon>
        <taxon>Nocardiaceae</taxon>
        <taxon>Nocardia</taxon>
    </lineage>
</organism>
<feature type="signal peptide" evidence="1">
    <location>
        <begin position="1"/>
        <end position="28"/>
    </location>
</feature>
<protein>
    <submittedName>
        <fullName evidence="2">Uncharacterized protein</fullName>
    </submittedName>
</protein>
<dbReference type="EMBL" id="BBYQ01000082">
    <property type="protein sequence ID" value="GAP30493.1"/>
    <property type="molecule type" value="Genomic_DNA"/>
</dbReference>
<reference evidence="3" key="1">
    <citation type="submission" date="2015-07" db="EMBL/GenBank/DDBJ databases">
        <title>Nocardia seriolae U-1 whole genome shotgun sequence.</title>
        <authorList>
            <person name="Imajoh M."/>
            <person name="Fukumoto Y."/>
            <person name="Sukeda M."/>
            <person name="Yamane J."/>
            <person name="Yamasaki K."/>
            <person name="Shimizu M."/>
            <person name="Ohnishi K."/>
            <person name="Oshima S."/>
        </authorList>
    </citation>
    <scope>NUCLEOTIDE SEQUENCE [LARGE SCALE GENOMIC DNA]</scope>
    <source>
        <strain evidence="3">U-1</strain>
    </source>
</reference>
<sequence>MTRKIGLISGIAASVLALGAAFAGTAPADTFGTTQVHLTTDFRGGSSCLDTISDSSHSDFVAMRPC</sequence>
<proteinExistence type="predicted"/>
<keyword evidence="1" id="KW-0732">Signal</keyword>
<feature type="chain" id="PRO_5044796564" evidence="1">
    <location>
        <begin position="29"/>
        <end position="66"/>
    </location>
</feature>
<feature type="non-terminal residue" evidence="2">
    <location>
        <position position="66"/>
    </location>
</feature>
<evidence type="ECO:0000313" key="3">
    <source>
        <dbReference type="Proteomes" id="UP000037179"/>
    </source>
</evidence>
<accession>A0ABC9YYK9</accession>
<evidence type="ECO:0000256" key="1">
    <source>
        <dbReference type="SAM" id="SignalP"/>
    </source>
</evidence>
<keyword evidence="3" id="KW-1185">Reference proteome</keyword>
<dbReference type="Proteomes" id="UP000037179">
    <property type="component" value="Unassembled WGS sequence"/>
</dbReference>
<dbReference type="AlphaFoldDB" id="A0ABC9YYK9"/>
<gene>
    <name evidence="2" type="ORF">NSK11_contig00082-0001</name>
</gene>
<comment type="caution">
    <text evidence="2">The sequence shown here is derived from an EMBL/GenBank/DDBJ whole genome shotgun (WGS) entry which is preliminary data.</text>
</comment>
<evidence type="ECO:0000313" key="2">
    <source>
        <dbReference type="EMBL" id="GAP30493.1"/>
    </source>
</evidence>
<dbReference type="RefSeq" id="WP_036551230.1">
    <property type="nucleotide sequence ID" value="NZ_BAWD02000076.1"/>
</dbReference>
<name>A0ABC9YYK9_9NOCA</name>